<dbReference type="Proteomes" id="UP000241222">
    <property type="component" value="Unassembled WGS sequence"/>
</dbReference>
<reference evidence="9 10" key="1">
    <citation type="submission" date="2018-03" db="EMBL/GenBank/DDBJ databases">
        <title>Whole genome sequencing of Histamine producing bacteria.</title>
        <authorList>
            <person name="Butler K."/>
        </authorList>
    </citation>
    <scope>NUCLEOTIDE SEQUENCE [LARGE SCALE GENOMIC DNA]</scope>
    <source>
        <strain evidence="9 10">JCM 13586</strain>
    </source>
</reference>
<dbReference type="GO" id="GO:0015562">
    <property type="term" value="F:efflux transmembrane transporter activity"/>
    <property type="evidence" value="ECO:0007669"/>
    <property type="project" value="InterPro"/>
</dbReference>
<feature type="signal peptide" evidence="8">
    <location>
        <begin position="1"/>
        <end position="26"/>
    </location>
</feature>
<comment type="similarity">
    <text evidence="2">Belongs to the outer membrane factor (OMF) (TC 1.B.17) family.</text>
</comment>
<dbReference type="InterPro" id="IPR003423">
    <property type="entry name" value="OMP_efflux"/>
</dbReference>
<dbReference type="GO" id="GO:1990281">
    <property type="term" value="C:efflux pump complex"/>
    <property type="evidence" value="ECO:0007669"/>
    <property type="project" value="TreeGrafter"/>
</dbReference>
<feature type="chain" id="PRO_5015443947" evidence="8">
    <location>
        <begin position="27"/>
        <end position="432"/>
    </location>
</feature>
<dbReference type="Gene3D" id="1.20.1600.10">
    <property type="entry name" value="Outer membrane efflux proteins (OEP)"/>
    <property type="match status" value="1"/>
</dbReference>
<evidence type="ECO:0000256" key="5">
    <source>
        <dbReference type="ARBA" id="ARBA00022692"/>
    </source>
</evidence>
<keyword evidence="6" id="KW-0472">Membrane</keyword>
<dbReference type="GO" id="GO:0009279">
    <property type="term" value="C:cell outer membrane"/>
    <property type="evidence" value="ECO:0007669"/>
    <property type="project" value="UniProtKB-SubCell"/>
</dbReference>
<keyword evidence="4" id="KW-1134">Transmembrane beta strand</keyword>
<evidence type="ECO:0000313" key="9">
    <source>
        <dbReference type="EMBL" id="PSU32538.1"/>
    </source>
</evidence>
<keyword evidence="8" id="KW-0732">Signal</keyword>
<evidence type="ECO:0000313" key="10">
    <source>
        <dbReference type="Proteomes" id="UP000241222"/>
    </source>
</evidence>
<keyword evidence="7" id="KW-0998">Cell outer membrane</keyword>
<keyword evidence="5" id="KW-0812">Transmembrane</keyword>
<keyword evidence="10" id="KW-1185">Reference proteome</keyword>
<dbReference type="RefSeq" id="WP_107350285.1">
    <property type="nucleotide sequence ID" value="NZ_PYMH01000009.1"/>
</dbReference>
<proteinExistence type="inferred from homology"/>
<evidence type="ECO:0000256" key="8">
    <source>
        <dbReference type="SAM" id="SignalP"/>
    </source>
</evidence>
<dbReference type="EMBL" id="PYMH01000009">
    <property type="protein sequence ID" value="PSU32538.1"/>
    <property type="molecule type" value="Genomic_DNA"/>
</dbReference>
<comment type="caution">
    <text evidence="9">The sequence shown here is derived from an EMBL/GenBank/DDBJ whole genome shotgun (WGS) entry which is preliminary data.</text>
</comment>
<evidence type="ECO:0000256" key="2">
    <source>
        <dbReference type="ARBA" id="ARBA00007613"/>
    </source>
</evidence>
<evidence type="ECO:0000256" key="1">
    <source>
        <dbReference type="ARBA" id="ARBA00004442"/>
    </source>
</evidence>
<dbReference type="SUPFAM" id="SSF56954">
    <property type="entry name" value="Outer membrane efflux proteins (OEP)"/>
    <property type="match status" value="1"/>
</dbReference>
<dbReference type="InterPro" id="IPR051906">
    <property type="entry name" value="TolC-like"/>
</dbReference>
<dbReference type="GO" id="GO:0015288">
    <property type="term" value="F:porin activity"/>
    <property type="evidence" value="ECO:0007669"/>
    <property type="project" value="TreeGrafter"/>
</dbReference>
<dbReference type="PANTHER" id="PTHR30026:SF20">
    <property type="entry name" value="OUTER MEMBRANE PROTEIN TOLC"/>
    <property type="match status" value="1"/>
</dbReference>
<name>A0A2T3IVW5_9GAMM</name>
<comment type="subcellular location">
    <subcellularLocation>
        <location evidence="1">Cell outer membrane</location>
    </subcellularLocation>
</comment>
<accession>A0A2T3IVW5</accession>
<evidence type="ECO:0000256" key="3">
    <source>
        <dbReference type="ARBA" id="ARBA00022448"/>
    </source>
</evidence>
<gene>
    <name evidence="9" type="ORF">C9I99_18255</name>
</gene>
<evidence type="ECO:0000256" key="4">
    <source>
        <dbReference type="ARBA" id="ARBA00022452"/>
    </source>
</evidence>
<dbReference type="PANTHER" id="PTHR30026">
    <property type="entry name" value="OUTER MEMBRANE PROTEIN TOLC"/>
    <property type="match status" value="1"/>
</dbReference>
<protein>
    <submittedName>
        <fullName evidence="9">Copper transporter</fullName>
    </submittedName>
</protein>
<keyword evidence="3" id="KW-0813">Transport</keyword>
<dbReference type="Pfam" id="PF02321">
    <property type="entry name" value="OEP"/>
    <property type="match status" value="1"/>
</dbReference>
<organism evidence="9 10">
    <name type="scientific">Photobacterium lutimaris</name>
    <dbReference type="NCBI Taxonomy" id="388278"/>
    <lineage>
        <taxon>Bacteria</taxon>
        <taxon>Pseudomonadati</taxon>
        <taxon>Pseudomonadota</taxon>
        <taxon>Gammaproteobacteria</taxon>
        <taxon>Vibrionales</taxon>
        <taxon>Vibrionaceae</taxon>
        <taxon>Photobacterium</taxon>
    </lineage>
</organism>
<sequence>MYNNKIYRALGIVSLIGFAASSWANAYPGNGPSESATLNSLINWAIEHDVAQQKIQFQADAISEMGIANSQLMDPKMKVGIGGLPVDSFAFDEDPMTNISVGLMQQFGRGNSLSLQQKQSQQQAGSVRKQADIRKLDVTKVITNTWIELAYLDQSQQLIKQNQDLFRELTRYLSTNYGVGASQAQDLIQAELQVNKIDDQLQSNQQMQQRLRAQLSEWLGEQAWQVKPKAYPQWQALNTYLAASPDNHYQQLASHPNIQVADELIKSNETGIELANESYQPQFGIEVMYAHRQANRMDGSAAPDLVSAYVTMDLPLFTEKRQDKKLSAAQHQVGASRTQRDLMLRQMHAQISAATIDRDNTQQRLERYRSTLLKQAKEKTQAVERGYQNNTSQLDEYIRAASEELVIELEQARLAADLQQANNNLAYLLNKY</sequence>
<evidence type="ECO:0000256" key="6">
    <source>
        <dbReference type="ARBA" id="ARBA00023136"/>
    </source>
</evidence>
<dbReference type="OrthoDB" id="5607838at2"/>
<dbReference type="AlphaFoldDB" id="A0A2T3IVW5"/>
<evidence type="ECO:0000256" key="7">
    <source>
        <dbReference type="ARBA" id="ARBA00023237"/>
    </source>
</evidence>